<keyword evidence="3" id="KW-1185">Reference proteome</keyword>
<dbReference type="AlphaFoldDB" id="A0A6A4QHS0"/>
<evidence type="ECO:0000256" key="1">
    <source>
        <dbReference type="SAM" id="SignalP"/>
    </source>
</evidence>
<protein>
    <submittedName>
        <fullName evidence="2">Uncharacterized protein</fullName>
    </submittedName>
</protein>
<reference evidence="3" key="1">
    <citation type="journal article" date="2020" name="Nat. Commun.">
        <title>Genome sequence of the cluster root forming white lupin.</title>
        <authorList>
            <person name="Hufnagel B."/>
            <person name="Marques A."/>
            <person name="Soriano A."/>
            <person name="Marques L."/>
            <person name="Divol F."/>
            <person name="Doumas P."/>
            <person name="Sallet E."/>
            <person name="Mancinotti D."/>
            <person name="Carrere S."/>
            <person name="Marande W."/>
            <person name="Arribat S."/>
            <person name="Keller J."/>
            <person name="Huneau C."/>
            <person name="Blein T."/>
            <person name="Aime D."/>
            <person name="Laguerre M."/>
            <person name="Taylor J."/>
            <person name="Schubert V."/>
            <person name="Nelson M."/>
            <person name="Geu-Flores F."/>
            <person name="Crespi M."/>
            <person name="Gallardo-Guerrero K."/>
            <person name="Delaux P.-M."/>
            <person name="Salse J."/>
            <person name="Berges H."/>
            <person name="Guyot R."/>
            <person name="Gouzy J."/>
            <person name="Peret B."/>
        </authorList>
    </citation>
    <scope>NUCLEOTIDE SEQUENCE [LARGE SCALE GENOMIC DNA]</scope>
    <source>
        <strain evidence="3">cv. Amiga</strain>
    </source>
</reference>
<evidence type="ECO:0000313" key="2">
    <source>
        <dbReference type="EMBL" id="KAE9613222.1"/>
    </source>
</evidence>
<gene>
    <name evidence="2" type="ORF">Lalb_Chr05g0215241</name>
</gene>
<feature type="signal peptide" evidence="1">
    <location>
        <begin position="1"/>
        <end position="25"/>
    </location>
</feature>
<accession>A0A6A4QHS0</accession>
<evidence type="ECO:0000313" key="3">
    <source>
        <dbReference type="Proteomes" id="UP000447434"/>
    </source>
</evidence>
<organism evidence="2 3">
    <name type="scientific">Lupinus albus</name>
    <name type="common">White lupine</name>
    <name type="synonym">Lupinus termis</name>
    <dbReference type="NCBI Taxonomy" id="3870"/>
    <lineage>
        <taxon>Eukaryota</taxon>
        <taxon>Viridiplantae</taxon>
        <taxon>Streptophyta</taxon>
        <taxon>Embryophyta</taxon>
        <taxon>Tracheophyta</taxon>
        <taxon>Spermatophyta</taxon>
        <taxon>Magnoliopsida</taxon>
        <taxon>eudicotyledons</taxon>
        <taxon>Gunneridae</taxon>
        <taxon>Pentapetalae</taxon>
        <taxon>rosids</taxon>
        <taxon>fabids</taxon>
        <taxon>Fabales</taxon>
        <taxon>Fabaceae</taxon>
        <taxon>Papilionoideae</taxon>
        <taxon>50 kb inversion clade</taxon>
        <taxon>genistoids sensu lato</taxon>
        <taxon>core genistoids</taxon>
        <taxon>Genisteae</taxon>
        <taxon>Lupinus</taxon>
    </lineage>
</organism>
<comment type="caution">
    <text evidence="2">The sequence shown here is derived from an EMBL/GenBank/DDBJ whole genome shotgun (WGS) entry which is preliminary data.</text>
</comment>
<dbReference type="EMBL" id="WOCE01000005">
    <property type="protein sequence ID" value="KAE9613222.1"/>
    <property type="molecule type" value="Genomic_DNA"/>
</dbReference>
<keyword evidence="1" id="KW-0732">Signal</keyword>
<sequence length="69" mass="8059">MCLFSAMEFFCVFHITLKMSSWSAALVHDQIFLCMNIYFLVRESLDKLGLCKNVVYLISVSQTICLWKQ</sequence>
<proteinExistence type="predicted"/>
<name>A0A6A4QHS0_LUPAL</name>
<dbReference type="Proteomes" id="UP000447434">
    <property type="component" value="Chromosome 5"/>
</dbReference>
<feature type="chain" id="PRO_5025672051" evidence="1">
    <location>
        <begin position="26"/>
        <end position="69"/>
    </location>
</feature>